<evidence type="ECO:0000313" key="2">
    <source>
        <dbReference type="EMBL" id="KCW44432.1"/>
    </source>
</evidence>
<evidence type="ECO:0000313" key="1">
    <source>
        <dbReference type="EMBL" id="KAK2632049.1"/>
    </source>
</evidence>
<keyword evidence="3" id="KW-1185">Reference proteome</keyword>
<reference evidence="1" key="2">
    <citation type="journal article" date="2014" name="Nature">
        <title>The genome of Eucalyptus grandis.</title>
        <authorList>
            <person name="Myburg A.A."/>
            <person name="Grattapaglia D."/>
            <person name="Tuskan G.A."/>
            <person name="Hellsten U."/>
            <person name="Hayes R.D."/>
            <person name="Grimwood J."/>
            <person name="Jenkins J."/>
            <person name="Lindquist E."/>
            <person name="Tice H."/>
            <person name="Bauer D."/>
            <person name="Goodstein D.M."/>
            <person name="Dubchak I."/>
            <person name="Poliakov A."/>
            <person name="Mizrachi E."/>
            <person name="Kullan A.R."/>
            <person name="Hussey S.G."/>
            <person name="Pinard D."/>
            <person name="van der Merwe K."/>
            <person name="Singh P."/>
            <person name="van Jaarsveld I."/>
            <person name="Silva-Junior O.B."/>
            <person name="Togawa R.C."/>
            <person name="Pappas M.R."/>
            <person name="Faria D.A."/>
            <person name="Sansaloni C.P."/>
            <person name="Petroli C.D."/>
            <person name="Yang X."/>
            <person name="Ranjan P."/>
            <person name="Tschaplinski T.J."/>
            <person name="Ye C.Y."/>
            <person name="Li T."/>
            <person name="Sterck L."/>
            <person name="Vanneste K."/>
            <person name="Murat F."/>
            <person name="Soler M."/>
            <person name="Clemente H.S."/>
            <person name="Saidi N."/>
            <person name="Cassan-Wang H."/>
            <person name="Dunand C."/>
            <person name="Hefer C.A."/>
            <person name="Bornberg-Bauer E."/>
            <person name="Kersting A.R."/>
            <person name="Vining K."/>
            <person name="Amarasinghe V."/>
            <person name="Ranik M."/>
            <person name="Naithani S."/>
            <person name="Elser J."/>
            <person name="Boyd A.E."/>
            <person name="Liston A."/>
            <person name="Spatafora J.W."/>
            <person name="Dharmwardhana P."/>
            <person name="Raja R."/>
            <person name="Sullivan C."/>
            <person name="Romanel E."/>
            <person name="Alves-Ferreira M."/>
            <person name="Kulheim C."/>
            <person name="Foley W."/>
            <person name="Carocha V."/>
            <person name="Paiva J."/>
            <person name="Kudrna D."/>
            <person name="Brommonschenkel S.H."/>
            <person name="Pasquali G."/>
            <person name="Byrne M."/>
            <person name="Rigault P."/>
            <person name="Tibbits J."/>
            <person name="Spokevicius A."/>
            <person name="Jones R.C."/>
            <person name="Steane D.A."/>
            <person name="Vaillancourt R.E."/>
            <person name="Potts B.M."/>
            <person name="Joubert F."/>
            <person name="Barry K."/>
            <person name="Pappas G.J."/>
            <person name="Strauss S.H."/>
            <person name="Jaiswal P."/>
            <person name="Grima-Pettenati J."/>
            <person name="Salse J."/>
            <person name="Van de Peer Y."/>
            <person name="Rokhsar D.S."/>
            <person name="Schmutz J."/>
        </authorList>
    </citation>
    <scope>NUCLEOTIDE SEQUENCE</scope>
    <source>
        <tissue evidence="1">Leaf extractions</tissue>
    </source>
</reference>
<dbReference type="InParanoid" id="A0A058ZRP7"/>
<accession>A0A058ZRP7</accession>
<name>A0A058ZRP7_EUCGR</name>
<gene>
    <name evidence="2" type="ORF">EUGRSUZ_L02070</name>
</gene>
<sequence length="66" mass="7501">MDNHFIGRPAMGKASVRGTYGALLMLRHWECPSRVQFLRENVIRRKDIMVSFATFGLSESCIARAT</sequence>
<dbReference type="Proteomes" id="UP000030711">
    <property type="component" value="Unassembled WGS sequence"/>
</dbReference>
<reference evidence="2" key="1">
    <citation type="submission" date="2013-07" db="EMBL/GenBank/DDBJ databases">
        <title>The genome of Eucalyptus grandis.</title>
        <authorList>
            <person name="Schmutz J."/>
            <person name="Hayes R."/>
            <person name="Myburg A."/>
            <person name="Tuskan G."/>
            <person name="Grattapaglia D."/>
            <person name="Rokhsar D.S."/>
        </authorList>
    </citation>
    <scope>NUCLEOTIDE SEQUENCE</scope>
    <source>
        <tissue evidence="2">Leaf extractions</tissue>
    </source>
</reference>
<proteinExistence type="predicted"/>
<reference evidence="1" key="4">
    <citation type="submission" date="2023-07" db="EMBL/GenBank/DDBJ databases">
        <authorList>
            <person name="Myburg A.A."/>
            <person name="Grattapaglia D."/>
            <person name="Tuskan G.A."/>
            <person name="Hellsten U."/>
            <person name="Hayes R.D."/>
            <person name="Grimwood J."/>
            <person name="Jenkins J."/>
            <person name="Lindquist E."/>
            <person name="Tice H."/>
            <person name="Bauer D."/>
            <person name="Goodstein D.M."/>
            <person name="Dubchak I."/>
            <person name="Poliakov A."/>
            <person name="Mizrachi E."/>
            <person name="Kullan A.R."/>
            <person name="Hussey S.G."/>
            <person name="Pinard D."/>
            <person name="Van D.M."/>
            <person name="Singh P."/>
            <person name="Van J.I."/>
            <person name="Silva-Junior O.B."/>
            <person name="Togawa R.C."/>
            <person name="Pappas M.R."/>
            <person name="Faria D.A."/>
            <person name="Sansaloni C.P."/>
            <person name="Petroli C.D."/>
            <person name="Yang X."/>
            <person name="Ranjan P."/>
            <person name="Tschaplinski T.J."/>
            <person name="Ye C.Y."/>
            <person name="Li T."/>
            <person name="Sterck L."/>
            <person name="Vanneste K."/>
            <person name="Murat F."/>
            <person name="Soler M."/>
            <person name="Clemente H.S."/>
            <person name="Saidi N."/>
            <person name="Cassan-Wang H."/>
            <person name="Dunand C."/>
            <person name="Hefer C.A."/>
            <person name="Bornberg-Bauer E."/>
            <person name="Kersting A.R."/>
            <person name="Vining K."/>
            <person name="Amarasinghe V."/>
            <person name="Ranik M."/>
            <person name="Naithani S."/>
            <person name="Elser J."/>
            <person name="Boyd A.E."/>
            <person name="Liston A."/>
            <person name="Spatafora J.W."/>
            <person name="Dharmwardhana P."/>
            <person name="Raja R."/>
            <person name="Sullivan C."/>
            <person name="Romanel E."/>
            <person name="Alves-Ferreira M."/>
            <person name="Kulheim C."/>
            <person name="Foley W."/>
            <person name="Carocha V."/>
            <person name="Paiva J."/>
            <person name="Kudrna D."/>
            <person name="Brommonschenkel S.H."/>
            <person name="Pasquali G."/>
            <person name="Byrne M."/>
            <person name="Rigault P."/>
            <person name="Tibbits J."/>
            <person name="Spokevicius A."/>
            <person name="Jones R.C."/>
            <person name="Steane D.A."/>
            <person name="Vaillancourt R.E."/>
            <person name="Potts B.M."/>
            <person name="Joubert F."/>
            <person name="Barry K."/>
            <person name="Pappas G.J."/>
            <person name="Strauss S.H."/>
            <person name="Jaiswal P."/>
            <person name="Grima-Pettenati J."/>
            <person name="Salse J."/>
            <person name="Van D.P."/>
            <person name="Rokhsar D.S."/>
            <person name="Schmutz J."/>
        </authorList>
    </citation>
    <scope>NUCLEOTIDE SEQUENCE</scope>
    <source>
        <tissue evidence="1">Leaf extractions</tissue>
    </source>
</reference>
<dbReference type="EMBL" id="MU848798">
    <property type="protein sequence ID" value="KAK2632049.1"/>
    <property type="molecule type" value="Genomic_DNA"/>
</dbReference>
<dbReference type="AlphaFoldDB" id="A0A058ZRP7"/>
<dbReference type="Gramene" id="KCW44432">
    <property type="protein sequence ID" value="KCW44432"/>
    <property type="gene ID" value="EUGRSUZ_L02070"/>
</dbReference>
<reference evidence="1" key="3">
    <citation type="submission" date="2023-04" db="EMBL/GenBank/DDBJ databases">
        <title>WGS assembly of Eucalyptus grandis.</title>
        <authorList>
            <person name="Myburg A."/>
            <person name="Grattapaglia D."/>
            <person name="Tuskan G."/>
            <person name="Hellsten U."/>
            <person name="Hayes R."/>
            <person name="Grimwood J."/>
            <person name="Jenkins J."/>
            <person name="Lindquist E."/>
            <person name="Tice H."/>
            <person name="Bauer D."/>
            <person name="Goodstein D."/>
            <person name="Dubchak I."/>
            <person name="Poliakov A."/>
            <person name="Mizrachi E."/>
            <person name="Kullan A."/>
            <person name="Hussey S."/>
            <person name="Pinard D."/>
            <person name="Van D."/>
            <person name="Singh P."/>
            <person name="Van J."/>
            <person name="Silva-Junior O."/>
            <person name="Togawa R."/>
            <person name="Pappas M."/>
            <person name="Faria D."/>
            <person name="Sansaloni C."/>
            <person name="Petroli C."/>
            <person name="Yang X."/>
            <person name="Ranjan P."/>
            <person name="Tschaplinski T."/>
            <person name="Ye C."/>
            <person name="Li T."/>
            <person name="Sterck L."/>
            <person name="Vanneste K."/>
            <person name="Murat F."/>
            <person name="Soler M."/>
            <person name="Clemente H."/>
            <person name="Saidi N."/>
            <person name="Cassan-Wang H."/>
            <person name="Dunand C."/>
            <person name="Hefer C."/>
            <person name="Bornberg-Bauer E."/>
            <person name="Kersting A."/>
            <person name="Vining K."/>
            <person name="Amarasinghe V."/>
            <person name="Ranik M."/>
            <person name="Naithani S."/>
            <person name="Elser J."/>
            <person name="Boyd A."/>
            <person name="Liston A."/>
            <person name="Spatafora J."/>
            <person name="Dharmwardhana P."/>
            <person name="Raja R."/>
            <person name="Sullivan C."/>
            <person name="Romanel E."/>
            <person name="Alves-Ferreira M."/>
            <person name="Kulheim C."/>
            <person name="Foley W."/>
            <person name="Carocha V."/>
            <person name="Paiva J."/>
            <person name="Kudrna D."/>
            <person name="Brommonschenkel S."/>
            <person name="Pasquali G."/>
            <person name="Byrne M."/>
            <person name="Rigault P."/>
            <person name="Tibbits J."/>
            <person name="Spokevicius A."/>
            <person name="Jones R."/>
            <person name="Steane D."/>
            <person name="Vaillancourt R."/>
            <person name="Potts B."/>
            <person name="Joubert F."/>
            <person name="Barry K."/>
            <person name="Pappas G."/>
            <person name="Strauss S."/>
            <person name="Jaiswal P."/>
            <person name="Grima-Pettenati J."/>
            <person name="Salse J."/>
            <person name="Van D."/>
            <person name="Rokhsar D."/>
            <person name="Schmutz J."/>
        </authorList>
    </citation>
    <scope>NUCLEOTIDE SEQUENCE</scope>
    <source>
        <tissue evidence="1">Leaf extractions</tissue>
    </source>
</reference>
<protein>
    <submittedName>
        <fullName evidence="2">Uncharacterized protein</fullName>
    </submittedName>
</protein>
<organism evidence="2">
    <name type="scientific">Eucalyptus grandis</name>
    <name type="common">Flooded gum</name>
    <dbReference type="NCBI Taxonomy" id="71139"/>
    <lineage>
        <taxon>Eukaryota</taxon>
        <taxon>Viridiplantae</taxon>
        <taxon>Streptophyta</taxon>
        <taxon>Embryophyta</taxon>
        <taxon>Tracheophyta</taxon>
        <taxon>Spermatophyta</taxon>
        <taxon>Magnoliopsida</taxon>
        <taxon>eudicotyledons</taxon>
        <taxon>Gunneridae</taxon>
        <taxon>Pentapetalae</taxon>
        <taxon>rosids</taxon>
        <taxon>malvids</taxon>
        <taxon>Myrtales</taxon>
        <taxon>Myrtaceae</taxon>
        <taxon>Myrtoideae</taxon>
        <taxon>Eucalypteae</taxon>
        <taxon>Eucalyptus</taxon>
    </lineage>
</organism>
<evidence type="ECO:0000313" key="3">
    <source>
        <dbReference type="Proteomes" id="UP000030711"/>
    </source>
</evidence>
<dbReference type="EMBL" id="KK199315">
    <property type="protein sequence ID" value="KCW44432.1"/>
    <property type="molecule type" value="Genomic_DNA"/>
</dbReference>